<dbReference type="InterPro" id="IPR011640">
    <property type="entry name" value="Fe2_transport_prot_B_C"/>
</dbReference>
<name>G9QGZ0_9BACI</name>
<dbReference type="InterPro" id="IPR050860">
    <property type="entry name" value="FeoB_GTPase"/>
</dbReference>
<dbReference type="InterPro" id="IPR041069">
    <property type="entry name" value="FeoB_Cyto"/>
</dbReference>
<dbReference type="CDD" id="cd01879">
    <property type="entry name" value="FeoB"/>
    <property type="match status" value="1"/>
</dbReference>
<protein>
    <recommendedName>
        <fullName evidence="13 14">Ferrous iron transport protein B</fullName>
    </recommendedName>
</protein>
<dbReference type="Pfam" id="PF07664">
    <property type="entry name" value="FeoB_C"/>
    <property type="match status" value="1"/>
</dbReference>
<dbReference type="GO" id="GO:0005886">
    <property type="term" value="C:plasma membrane"/>
    <property type="evidence" value="ECO:0007669"/>
    <property type="project" value="UniProtKB-SubCell"/>
</dbReference>
<evidence type="ECO:0000256" key="16">
    <source>
        <dbReference type="PIRSR" id="PIRSR603373-2"/>
    </source>
</evidence>
<dbReference type="PATRIC" id="fig|665952.3.peg.160"/>
<dbReference type="RefSeq" id="WP_003352436.1">
    <property type="nucleotide sequence ID" value="NZ_JH414740.1"/>
</dbReference>
<keyword evidence="3 17" id="KW-0813">Transport</keyword>
<dbReference type="Pfam" id="PF07670">
    <property type="entry name" value="Gate"/>
    <property type="match status" value="2"/>
</dbReference>
<dbReference type="PANTHER" id="PTHR43185">
    <property type="entry name" value="FERROUS IRON TRANSPORT PROTEIN B"/>
    <property type="match status" value="1"/>
</dbReference>
<feature type="binding site" evidence="16">
    <location>
        <position position="22"/>
    </location>
    <ligand>
        <name>Mg(2+)</name>
        <dbReference type="ChEBI" id="CHEBI:18420"/>
        <label>1</label>
    </ligand>
</feature>
<feature type="binding site" evidence="16">
    <location>
        <position position="19"/>
    </location>
    <ligand>
        <name>Mg(2+)</name>
        <dbReference type="ChEBI" id="CHEBI:18420"/>
        <label>2</label>
    </ligand>
</feature>
<evidence type="ECO:0000256" key="11">
    <source>
        <dbReference type="ARBA" id="ARBA00023134"/>
    </source>
</evidence>
<organism evidence="19 20">
    <name type="scientific">Bacillus smithii 7_3_47FAA</name>
    <dbReference type="NCBI Taxonomy" id="665952"/>
    <lineage>
        <taxon>Bacteria</taxon>
        <taxon>Bacillati</taxon>
        <taxon>Bacillota</taxon>
        <taxon>Bacilli</taxon>
        <taxon>Bacillales</taxon>
        <taxon>Bacillaceae</taxon>
        <taxon>Bacillus</taxon>
    </lineage>
</organism>
<evidence type="ECO:0000256" key="9">
    <source>
        <dbReference type="ARBA" id="ARBA00023004"/>
    </source>
</evidence>
<dbReference type="GO" id="GO:0046872">
    <property type="term" value="F:metal ion binding"/>
    <property type="evidence" value="ECO:0007669"/>
    <property type="project" value="UniProtKB-KW"/>
</dbReference>
<keyword evidence="8 17" id="KW-1133">Transmembrane helix</keyword>
<feature type="transmembrane region" description="Helical" evidence="17">
    <location>
        <begin position="345"/>
        <end position="366"/>
    </location>
</feature>
<feature type="binding site" evidence="15">
    <location>
        <begin position="8"/>
        <end position="15"/>
    </location>
    <ligand>
        <name>GTP</name>
        <dbReference type="ChEBI" id="CHEBI:37565"/>
        <label>1</label>
    </ligand>
</feature>
<feature type="binding site" evidence="16">
    <location>
        <position position="20"/>
    </location>
    <ligand>
        <name>Mg(2+)</name>
        <dbReference type="ChEBI" id="CHEBI:18420"/>
        <label>2</label>
    </ligand>
</feature>
<evidence type="ECO:0000256" key="7">
    <source>
        <dbReference type="ARBA" id="ARBA00022741"/>
    </source>
</evidence>
<dbReference type="InterPro" id="IPR030389">
    <property type="entry name" value="G_FEOB_dom"/>
</dbReference>
<gene>
    <name evidence="19" type="ORF">HMPREF1015_01049</name>
</gene>
<evidence type="ECO:0000256" key="6">
    <source>
        <dbReference type="ARBA" id="ARBA00022692"/>
    </source>
</evidence>
<feature type="binding site" evidence="15">
    <location>
        <begin position="52"/>
        <end position="55"/>
    </location>
    <ligand>
        <name>GTP</name>
        <dbReference type="ChEBI" id="CHEBI:37565"/>
        <label>1</label>
    </ligand>
</feature>
<evidence type="ECO:0000259" key="18">
    <source>
        <dbReference type="PROSITE" id="PS51711"/>
    </source>
</evidence>
<evidence type="ECO:0000256" key="12">
    <source>
        <dbReference type="ARBA" id="ARBA00023136"/>
    </source>
</evidence>
<feature type="domain" description="FeoB-type G" evidence="18">
    <location>
        <begin position="1"/>
        <end position="161"/>
    </location>
</feature>
<evidence type="ECO:0000256" key="1">
    <source>
        <dbReference type="ARBA" id="ARBA00003926"/>
    </source>
</evidence>
<comment type="similarity">
    <text evidence="17">Belongs to the TRAFAC class TrmE-Era-EngA-EngB-Septin-like GTPase superfamily. FeoB GTPase (TC 9.A.8) family.</text>
</comment>
<comment type="caution">
    <text evidence="19">The sequence shown here is derived from an EMBL/GenBank/DDBJ whole genome shotgun (WGS) entry which is preliminary data.</text>
</comment>
<evidence type="ECO:0000256" key="10">
    <source>
        <dbReference type="ARBA" id="ARBA00023065"/>
    </source>
</evidence>
<keyword evidence="10" id="KW-0406">Ion transport</keyword>
<feature type="transmembrane region" description="Helical" evidence="17">
    <location>
        <begin position="544"/>
        <end position="562"/>
    </location>
</feature>
<dbReference type="AlphaFoldDB" id="G9QGZ0"/>
<dbReference type="Pfam" id="PF02421">
    <property type="entry name" value="FeoB_N"/>
    <property type="match status" value="1"/>
</dbReference>
<feature type="binding site" evidence="15">
    <location>
        <begin position="112"/>
        <end position="115"/>
    </location>
    <ligand>
        <name>GTP</name>
        <dbReference type="ChEBI" id="CHEBI:37565"/>
        <label>1</label>
    </ligand>
</feature>
<comment type="function">
    <text evidence="1 17">Probable transporter of a GTP-driven Fe(2+) uptake system.</text>
</comment>
<evidence type="ECO:0000256" key="4">
    <source>
        <dbReference type="ARBA" id="ARBA00022475"/>
    </source>
</evidence>
<keyword evidence="12 17" id="KW-0472">Membrane</keyword>
<dbReference type="GO" id="GO:0015093">
    <property type="term" value="F:ferrous iron transmembrane transporter activity"/>
    <property type="evidence" value="ECO:0007669"/>
    <property type="project" value="UniProtKB-UniRule"/>
</dbReference>
<evidence type="ECO:0000256" key="8">
    <source>
        <dbReference type="ARBA" id="ARBA00022989"/>
    </source>
</evidence>
<dbReference type="InterPro" id="IPR011642">
    <property type="entry name" value="Gate_dom"/>
</dbReference>
<keyword evidence="5 17" id="KW-0410">Iron transport</keyword>
<keyword evidence="11 15" id="KW-0342">GTP-binding</keyword>
<keyword evidence="16" id="KW-0479">Metal-binding</keyword>
<keyword evidence="9 17" id="KW-0408">Iron</keyword>
<dbReference type="Gene3D" id="1.10.287.1770">
    <property type="match status" value="1"/>
</dbReference>
<dbReference type="InterPro" id="IPR003373">
    <property type="entry name" value="Fe2_transport_prot-B"/>
</dbReference>
<reference evidence="19 20" key="1">
    <citation type="submission" date="2011-09" db="EMBL/GenBank/DDBJ databases">
        <title>The Genome Sequence of Bacillus smithii 7_3_47FAA.</title>
        <authorList>
            <consortium name="The Broad Institute Genome Sequencing Platform"/>
            <person name="Earl A."/>
            <person name="Ward D."/>
            <person name="Feldgarden M."/>
            <person name="Gevers D."/>
            <person name="Daigneault M."/>
            <person name="Strauss J."/>
            <person name="Allen-Vercoe E."/>
            <person name="Young S.K."/>
            <person name="Zeng Q."/>
            <person name="Gargeya S."/>
            <person name="Fitzgerald M."/>
            <person name="Haas B."/>
            <person name="Abouelleil A."/>
            <person name="Alvarado L."/>
            <person name="Arachchi H.M."/>
            <person name="Berlin A."/>
            <person name="Brown A."/>
            <person name="Chapman S.B."/>
            <person name="Chen Z."/>
            <person name="Dunbar C."/>
            <person name="Freedman E."/>
            <person name="Gearin G."/>
            <person name="Goldberg J."/>
            <person name="Griggs A."/>
            <person name="Gujja S."/>
            <person name="Heiman D."/>
            <person name="Howarth C."/>
            <person name="Larson L."/>
            <person name="Lui A."/>
            <person name="MacDonald P.J.P."/>
            <person name="Montmayeur A."/>
            <person name="Murphy C."/>
            <person name="Neiman D."/>
            <person name="Pearson M."/>
            <person name="Priest M."/>
            <person name="Roberts A."/>
            <person name="Saif S."/>
            <person name="Shea T."/>
            <person name="Shenoy N."/>
            <person name="Sisk P."/>
            <person name="Stolte C."/>
            <person name="Sykes S."/>
            <person name="Wortman J."/>
            <person name="Nusbaum C."/>
            <person name="Birren B."/>
        </authorList>
    </citation>
    <scope>NUCLEOTIDE SEQUENCE [LARGE SCALE GENOMIC DNA]</scope>
    <source>
        <strain evidence="19 20">7_3_47FAA</strain>
    </source>
</reference>
<evidence type="ECO:0000256" key="15">
    <source>
        <dbReference type="PIRSR" id="PIRSR603373-1"/>
    </source>
</evidence>
<dbReference type="EMBL" id="ACWF01000005">
    <property type="protein sequence ID" value="EHL79627.1"/>
    <property type="molecule type" value="Genomic_DNA"/>
</dbReference>
<dbReference type="InterPro" id="IPR027417">
    <property type="entry name" value="P-loop_NTPase"/>
</dbReference>
<dbReference type="HOGENOM" id="CLU_013350_3_0_9"/>
<keyword evidence="7 15" id="KW-0547">Nucleotide-binding</keyword>
<dbReference type="Pfam" id="PF17910">
    <property type="entry name" value="FeoB_Cyto"/>
    <property type="match status" value="1"/>
</dbReference>
<evidence type="ECO:0000256" key="17">
    <source>
        <dbReference type="RuleBase" id="RU362098"/>
    </source>
</evidence>
<keyword evidence="6 17" id="KW-0812">Transmembrane</keyword>
<dbReference type="Gene3D" id="3.40.50.300">
    <property type="entry name" value="P-loop containing nucleotide triphosphate hydrolases"/>
    <property type="match status" value="1"/>
</dbReference>
<feature type="transmembrane region" description="Helical" evidence="17">
    <location>
        <begin position="514"/>
        <end position="532"/>
    </location>
</feature>
<feature type="transmembrane region" description="Helical" evidence="17">
    <location>
        <begin position="280"/>
        <end position="300"/>
    </location>
</feature>
<feature type="transmembrane region" description="Helical" evidence="17">
    <location>
        <begin position="638"/>
        <end position="658"/>
    </location>
</feature>
<dbReference type="GO" id="GO:0005525">
    <property type="term" value="F:GTP binding"/>
    <property type="evidence" value="ECO:0007669"/>
    <property type="project" value="UniProtKB-KW"/>
</dbReference>
<proteinExistence type="inferred from homology"/>
<feature type="transmembrane region" description="Helical" evidence="17">
    <location>
        <begin position="608"/>
        <end position="629"/>
    </location>
</feature>
<feature type="transmembrane region" description="Helical" evidence="17">
    <location>
        <begin position="420"/>
        <end position="441"/>
    </location>
</feature>
<evidence type="ECO:0000256" key="13">
    <source>
        <dbReference type="ARBA" id="ARBA00031200"/>
    </source>
</evidence>
<evidence type="ECO:0000313" key="20">
    <source>
        <dbReference type="Proteomes" id="UP000011747"/>
    </source>
</evidence>
<feature type="binding site" evidence="15">
    <location>
        <begin position="33"/>
        <end position="37"/>
    </location>
    <ligand>
        <name>GTP</name>
        <dbReference type="ChEBI" id="CHEBI:37565"/>
        <label>1</label>
    </ligand>
</feature>
<evidence type="ECO:0000256" key="2">
    <source>
        <dbReference type="ARBA" id="ARBA00004651"/>
    </source>
</evidence>
<evidence type="ECO:0000313" key="19">
    <source>
        <dbReference type="EMBL" id="EHL79627.1"/>
    </source>
</evidence>
<dbReference type="NCBIfam" id="TIGR00437">
    <property type="entry name" value="feoB"/>
    <property type="match status" value="1"/>
</dbReference>
<evidence type="ECO:0000256" key="14">
    <source>
        <dbReference type="NCBIfam" id="TIGR00437"/>
    </source>
</evidence>
<keyword evidence="4" id="KW-1003">Cell membrane</keyword>
<dbReference type="SUPFAM" id="SSF52540">
    <property type="entry name" value="P-loop containing nucleoside triphosphate hydrolases"/>
    <property type="match status" value="1"/>
</dbReference>
<feature type="transmembrane region" description="Helical" evidence="17">
    <location>
        <begin position="386"/>
        <end position="408"/>
    </location>
</feature>
<comment type="subcellular location">
    <subcellularLocation>
        <location evidence="2 17">Cell membrane</location>
        <topology evidence="2 17">Multi-pass membrane protein</topology>
    </subcellularLocation>
</comment>
<accession>G9QGZ0</accession>
<feature type="binding site" evidence="16">
    <location>
        <position position="23"/>
    </location>
    <ligand>
        <name>Mg(2+)</name>
        <dbReference type="ChEBI" id="CHEBI:18420"/>
        <label>2</label>
    </ligand>
</feature>
<keyword evidence="16" id="KW-0460">Magnesium</keyword>
<evidence type="ECO:0000256" key="3">
    <source>
        <dbReference type="ARBA" id="ARBA00022448"/>
    </source>
</evidence>
<feature type="transmembrane region" description="Helical" evidence="17">
    <location>
        <begin position="453"/>
        <end position="472"/>
    </location>
</feature>
<dbReference type="PANTHER" id="PTHR43185:SF1">
    <property type="entry name" value="FE(2+) TRANSPORTER FEOB"/>
    <property type="match status" value="1"/>
</dbReference>
<sequence>MSQTALIGNPNTGKTSLFNSLTGSYEHVGNWSGVTIEKKIGKLKTEDGFLIDLPGVYSLHPLSKDEAVVIRYMLHEHPQTLLNIVDASLLERNLQLTVQLLEYGKPLILCLNMVDVAERRGLKIDDRLLSKRLGVPVIPVIARKGEGCQEISVLLNQTIQTKPIAIFYGDMVERAIDSIVRLLPENLPFSARWLALHLLEQNPYAMEFAQEWISEEELKQQIEAVNQELKKHGDSTVSRSIFNTRKNWISQIVNECVVMEEKASAVNWTKRIDDVLTHKILGVPIFLAFMYLLFMMTFNWIGTPLSDMLDRFFNGPLTKWMEQLLVSIHAGPFVRALVLNGIVGGVGGVLVFIPQIFVLFFFISFLEDSGYMARAALVMDRLMEKVGLNGKAFIPMVIGFGCNVPGVMAARTIEQPKERLLTILLTPLMSCSARLPVYALFTGAFFDHHQGEIVFSLYILGILVAFLLAKLFSSTVLKNEASIFVIELPPYRVPQWKTLWLSTWDKGKGFIRKAGTFIFGGSVFIWLLSYMGPGGVGVSMDESFLAKIGGLIAPLLVPLGFGTWQAASSLLTGFLAKEVVVSTMNIIYHAANTSSLKGVITGNFTPLSAYSFIVFILLYVPCVATVAAIRHETGSKKWTFFSIGYGLAIAYLLSFIIYQGGQLFI</sequence>
<evidence type="ECO:0000256" key="5">
    <source>
        <dbReference type="ARBA" id="ARBA00022496"/>
    </source>
</evidence>
<keyword evidence="20" id="KW-1185">Reference proteome</keyword>
<dbReference type="PROSITE" id="PS51711">
    <property type="entry name" value="G_FEOB"/>
    <property type="match status" value="1"/>
</dbReference>
<dbReference type="Proteomes" id="UP000011747">
    <property type="component" value="Unassembled WGS sequence"/>
</dbReference>